<evidence type="ECO:0000256" key="4">
    <source>
        <dbReference type="ARBA" id="ARBA00022679"/>
    </source>
</evidence>
<evidence type="ECO:0000256" key="5">
    <source>
        <dbReference type="ARBA" id="ARBA00022898"/>
    </source>
</evidence>
<dbReference type="InterPro" id="IPR000717">
    <property type="entry name" value="PCI_dom"/>
</dbReference>
<proteinExistence type="inferred from homology"/>
<dbReference type="FunFam" id="3.90.1150.10:FF:000010">
    <property type="entry name" value="Alanine aminotransferase 2"/>
    <property type="match status" value="1"/>
</dbReference>
<dbReference type="AlphaFoldDB" id="A0A2G7GA31"/>
<dbReference type="CDD" id="cd00609">
    <property type="entry name" value="AAT_like"/>
    <property type="match status" value="1"/>
</dbReference>
<evidence type="ECO:0000256" key="9">
    <source>
        <dbReference type="ARBA" id="ARBA00080525"/>
    </source>
</evidence>
<dbReference type="FunFam" id="1.25.40.570:FF:000021">
    <property type="entry name" value="Putative proteasome regulatory particle subunit"/>
    <property type="match status" value="1"/>
</dbReference>
<dbReference type="InterPro" id="IPR049549">
    <property type="entry name" value="RPN7_PSMD6_C"/>
</dbReference>
<dbReference type="InterPro" id="IPR036390">
    <property type="entry name" value="WH_DNA-bd_sf"/>
</dbReference>
<dbReference type="GO" id="GO:0042853">
    <property type="term" value="P:L-alanine catabolic process"/>
    <property type="evidence" value="ECO:0007669"/>
    <property type="project" value="UniProtKB-UniPathway"/>
</dbReference>
<protein>
    <recommendedName>
        <fullName evidence="7">Glutamate pyruvate transaminase</fullName>
    </recommendedName>
    <alternativeName>
        <fullName evidence="8">Glutamic--alanine transaminase</fullName>
    </alternativeName>
    <alternativeName>
        <fullName evidence="9">Glutamic--pyruvic transaminase</fullName>
    </alternativeName>
</protein>
<dbReference type="EMBL" id="NEXV01000056">
    <property type="protein sequence ID" value="PIG89475.1"/>
    <property type="molecule type" value="Genomic_DNA"/>
</dbReference>
<dbReference type="GO" id="GO:0030170">
    <property type="term" value="F:pyridoxal phosphate binding"/>
    <property type="evidence" value="ECO:0007669"/>
    <property type="project" value="InterPro"/>
</dbReference>
<dbReference type="Proteomes" id="UP000231358">
    <property type="component" value="Unassembled WGS sequence"/>
</dbReference>
<keyword evidence="5" id="KW-0663">Pyridoxal phosphate</keyword>
<sequence length="1018" mass="112163">MGSDPQYIKFPDLTLAQHVFNLSNPSCPQTVRQTSLKKVQDAISENKMAPFYRHLAHPVEGILNHSGEGVPQHQASSTKSLISSNMLASRKSPQKIDFPWDESLYQSLVEDNKKELDAFQKEEDEAEEAAGDTEVLAARGKRAEFWARVGDKDKAIESHEALLEKTTFLGTKIDLVLAMIRIGLFFGDTLSVRKNIERANTLIESGGDWDRRNRLKAYKGLHLLTIRSYSVAAPLLLDSLSTFTSYELCSYSALVIYSVLAGSLSLKRVDFKAKVVDAPEIKAILGSGEDRVAALTGEVSSGPSANDEEMKDASTSRATPGAATTAINLTTLGAGSGIQAEAEAPVDFSPLANLVSSLYNGNYRSFFVALAAVEDNFLTQDRYLYEHRAWFVREMRLRAYQQLLQSYRVVGLNSMASDFGVTVDFLDRDLAKFIASNRIACTIDRVNGIIETNRPDDKNKQYADVVKHGDALITKLQKYGQAVRLRGNSPQHHDLAVKTRAGISAAMLTFPAEWPSSDSVMATQTTVSYTTTRTLSTPARCLNPDNINPHVKEAKYAVRGELAVKAEEYRVKLANGDKSLPFDSVIFANIGNPQQLDQKPITFFRQVLSLLENPQLLNDTEALRTSFGYEQDVIDRAKKLLADVQSVGAYSHSQGAPVIRQSIAKFIEERDGFPANPQDLFCCAGASSGVSTILNIICNGPQAGVLVPIPQYPLYTATLSLLNAQCVPYLLEEQKAWGTDVTAIRNSLAQARSAGTDVRSIVVINPGNPTGASLSAEDIKNVLDLAAEEKLVVIADEVYQTNVFEGEFISFKKRLRQLQQETPGKYDYVELVSLHSVSKGMVGECGHRGGYFELVGFDPEVQAQIYKLVSIGLCPPVIGQCLLELMVNPPKEGEGSYELYQKEYNGISEGLRKRAFALYKAFQQMEGVECQKPQGAMYLFPTITLPPKAIEAAKAENRAADEFYCLRLLEATGVCVVPGSGFGQKENTLHFRTTFLAPGTDWVERIVKFHSEFMAKYK</sequence>
<comment type="similarity">
    <text evidence="6">Belongs to the class-I pyridoxal-phosphate-dependent aminotransferase family. Alanine aminotransferase subfamily.</text>
</comment>
<comment type="cofactor">
    <cofactor evidence="1">
        <name>pyridoxal 5'-phosphate</name>
        <dbReference type="ChEBI" id="CHEBI:597326"/>
    </cofactor>
</comment>
<evidence type="ECO:0000313" key="13">
    <source>
        <dbReference type="Proteomes" id="UP000231358"/>
    </source>
</evidence>
<dbReference type="FunFam" id="1.10.287.1970:FF:000001">
    <property type="entry name" value="Alanine aminotransferase 2"/>
    <property type="match status" value="1"/>
</dbReference>
<dbReference type="Pfam" id="PF10602">
    <property type="entry name" value="RPN7"/>
    <property type="match status" value="1"/>
</dbReference>
<evidence type="ECO:0000256" key="10">
    <source>
        <dbReference type="SAM" id="MobiDB-lite"/>
    </source>
</evidence>
<dbReference type="Pfam" id="PF01399">
    <property type="entry name" value="PCI"/>
    <property type="match status" value="1"/>
</dbReference>
<keyword evidence="13" id="KW-1185">Reference proteome</keyword>
<comment type="subunit">
    <text evidence="2">Homodimer.</text>
</comment>
<comment type="caution">
    <text evidence="12">The sequence shown here is derived from an EMBL/GenBank/DDBJ whole genome shotgun (WGS) entry which is preliminary data.</text>
</comment>
<dbReference type="GO" id="GO:0008483">
    <property type="term" value="F:transaminase activity"/>
    <property type="evidence" value="ECO:0007669"/>
    <property type="project" value="UniProtKB-KW"/>
</dbReference>
<dbReference type="Pfam" id="PF00155">
    <property type="entry name" value="Aminotran_1_2"/>
    <property type="match status" value="1"/>
</dbReference>
<dbReference type="Gene3D" id="3.40.640.10">
    <property type="entry name" value="Type I PLP-dependent aspartate aminotransferase-like (Major domain)"/>
    <property type="match status" value="1"/>
</dbReference>
<keyword evidence="3 12" id="KW-0032">Aminotransferase</keyword>
<dbReference type="InterPro" id="IPR045088">
    <property type="entry name" value="ALAT1/2-like"/>
</dbReference>
<dbReference type="Gene3D" id="1.10.287.1970">
    <property type="match status" value="1"/>
</dbReference>
<accession>A0A2G7GA31</accession>
<reference evidence="12 13" key="1">
    <citation type="submission" date="2017-05" db="EMBL/GenBank/DDBJ databases">
        <title>Genome sequence for an aflatoxigenic pathogen of Argentinian peanut, Aspergillus arachidicola.</title>
        <authorList>
            <person name="Moore G."/>
            <person name="Beltz S.B."/>
            <person name="Mack B.M."/>
        </authorList>
    </citation>
    <scope>NUCLEOTIDE SEQUENCE [LARGE SCALE GENOMIC DNA]</scope>
    <source>
        <strain evidence="12 13">CBS 117610</strain>
    </source>
</reference>
<dbReference type="InterPro" id="IPR015424">
    <property type="entry name" value="PyrdxlP-dep_Trfase"/>
</dbReference>
<dbReference type="STRING" id="656916.A0A2G7GA31"/>
<dbReference type="PANTHER" id="PTHR11751:SF29">
    <property type="entry name" value="ALANINE TRANSAMINASE"/>
    <property type="match status" value="1"/>
</dbReference>
<name>A0A2G7GA31_9EURO</name>
<evidence type="ECO:0000256" key="8">
    <source>
        <dbReference type="ARBA" id="ARBA00078532"/>
    </source>
</evidence>
<keyword evidence="4 12" id="KW-0808">Transferase</keyword>
<dbReference type="Gene3D" id="1.25.40.570">
    <property type="match status" value="2"/>
</dbReference>
<evidence type="ECO:0000256" key="3">
    <source>
        <dbReference type="ARBA" id="ARBA00022576"/>
    </source>
</evidence>
<feature type="domain" description="PCI" evidence="11">
    <location>
        <begin position="228"/>
        <end position="457"/>
    </location>
</feature>
<gene>
    <name evidence="12" type="ORF">AARAC_006709</name>
</gene>
<evidence type="ECO:0000256" key="1">
    <source>
        <dbReference type="ARBA" id="ARBA00001933"/>
    </source>
</evidence>
<dbReference type="UniPathway" id="UPA00528">
    <property type="reaction ID" value="UER00586"/>
</dbReference>
<dbReference type="PANTHER" id="PTHR11751">
    <property type="entry name" value="ALANINE AMINOTRANSFERASE"/>
    <property type="match status" value="1"/>
</dbReference>
<dbReference type="InterPro" id="IPR004839">
    <property type="entry name" value="Aminotransferase_I/II_large"/>
</dbReference>
<evidence type="ECO:0000259" key="11">
    <source>
        <dbReference type="PROSITE" id="PS50250"/>
    </source>
</evidence>
<dbReference type="InterPro" id="IPR015422">
    <property type="entry name" value="PyrdxlP-dep_Trfase_small"/>
</dbReference>
<dbReference type="Gene3D" id="3.90.1150.10">
    <property type="entry name" value="Aspartate Aminotransferase, domain 1"/>
    <property type="match status" value="1"/>
</dbReference>
<dbReference type="FunFam" id="1.25.40.570:FF:000013">
    <property type="entry name" value="Proteasome regulatory particle subunit (RpnG)"/>
    <property type="match status" value="1"/>
</dbReference>
<organism evidence="12 13">
    <name type="scientific">Aspergillus arachidicola</name>
    <dbReference type="NCBI Taxonomy" id="656916"/>
    <lineage>
        <taxon>Eukaryota</taxon>
        <taxon>Fungi</taxon>
        <taxon>Dikarya</taxon>
        <taxon>Ascomycota</taxon>
        <taxon>Pezizomycotina</taxon>
        <taxon>Eurotiomycetes</taxon>
        <taxon>Eurotiomycetidae</taxon>
        <taxon>Eurotiales</taxon>
        <taxon>Aspergillaceae</taxon>
        <taxon>Aspergillus</taxon>
        <taxon>Aspergillus subgen. Circumdati</taxon>
    </lineage>
</organism>
<evidence type="ECO:0000313" key="12">
    <source>
        <dbReference type="EMBL" id="PIG89475.1"/>
    </source>
</evidence>
<dbReference type="SUPFAM" id="SSF53383">
    <property type="entry name" value="PLP-dependent transferases"/>
    <property type="match status" value="1"/>
</dbReference>
<feature type="region of interest" description="Disordered" evidence="10">
    <location>
        <begin position="298"/>
        <end position="317"/>
    </location>
</feature>
<dbReference type="InterPro" id="IPR045135">
    <property type="entry name" value="Rpn7_N"/>
</dbReference>
<dbReference type="InterPro" id="IPR015421">
    <property type="entry name" value="PyrdxlP-dep_Trfase_major"/>
</dbReference>
<dbReference type="Pfam" id="PF21154">
    <property type="entry name" value="RPN7_PSMD6_C"/>
    <property type="match status" value="1"/>
</dbReference>
<dbReference type="FunFam" id="3.40.640.10:FF:000012">
    <property type="entry name" value="alanine aminotransferase 2"/>
    <property type="match status" value="1"/>
</dbReference>
<evidence type="ECO:0000256" key="2">
    <source>
        <dbReference type="ARBA" id="ARBA00011738"/>
    </source>
</evidence>
<evidence type="ECO:0000256" key="6">
    <source>
        <dbReference type="ARBA" id="ARBA00025785"/>
    </source>
</evidence>
<dbReference type="PROSITE" id="PS50250">
    <property type="entry name" value="PCI"/>
    <property type="match status" value="1"/>
</dbReference>
<evidence type="ECO:0000256" key="7">
    <source>
        <dbReference type="ARBA" id="ARBA00077894"/>
    </source>
</evidence>
<dbReference type="SMART" id="SM00088">
    <property type="entry name" value="PINT"/>
    <property type="match status" value="1"/>
</dbReference>
<dbReference type="SUPFAM" id="SSF46785">
    <property type="entry name" value="Winged helix' DNA-binding domain"/>
    <property type="match status" value="1"/>
</dbReference>